<evidence type="ECO:0000313" key="2">
    <source>
        <dbReference type="Proteomes" id="UP001497623"/>
    </source>
</evidence>
<feature type="non-terminal residue" evidence="1">
    <location>
        <position position="1"/>
    </location>
</feature>
<feature type="non-terminal residue" evidence="1">
    <location>
        <position position="157"/>
    </location>
</feature>
<proteinExistence type="predicted"/>
<sequence length="157" mass="17282">RAEAALFCSGLSPQVNVICLSVAAECNNCFIADVHIAAPDDPRRLDDQLSQLPELSGRNYHYLWLSQVTEDHHVTWAINTAKQLLPRSGGYRWLVFPRCGRTCEQLKTMVAAMGAAGITVRAQCHHLLPGRPHSTGATRAPGSCQDRLPLLPVRLDM</sequence>
<name>A0AAV2QW02_MEGNR</name>
<evidence type="ECO:0000313" key="1">
    <source>
        <dbReference type="EMBL" id="CAL4098015.1"/>
    </source>
</evidence>
<dbReference type="EMBL" id="CAXKWB010010449">
    <property type="protein sequence ID" value="CAL4098015.1"/>
    <property type="molecule type" value="Genomic_DNA"/>
</dbReference>
<accession>A0AAV2QW02</accession>
<dbReference type="AlphaFoldDB" id="A0AAV2QW02"/>
<comment type="caution">
    <text evidence="1">The sequence shown here is derived from an EMBL/GenBank/DDBJ whole genome shotgun (WGS) entry which is preliminary data.</text>
</comment>
<keyword evidence="2" id="KW-1185">Reference proteome</keyword>
<protein>
    <submittedName>
        <fullName evidence="1">Uncharacterized protein</fullName>
    </submittedName>
</protein>
<reference evidence="1 2" key="1">
    <citation type="submission" date="2024-05" db="EMBL/GenBank/DDBJ databases">
        <authorList>
            <person name="Wallberg A."/>
        </authorList>
    </citation>
    <scope>NUCLEOTIDE SEQUENCE [LARGE SCALE GENOMIC DNA]</scope>
</reference>
<organism evidence="1 2">
    <name type="scientific">Meganyctiphanes norvegica</name>
    <name type="common">Northern krill</name>
    <name type="synonym">Thysanopoda norvegica</name>
    <dbReference type="NCBI Taxonomy" id="48144"/>
    <lineage>
        <taxon>Eukaryota</taxon>
        <taxon>Metazoa</taxon>
        <taxon>Ecdysozoa</taxon>
        <taxon>Arthropoda</taxon>
        <taxon>Crustacea</taxon>
        <taxon>Multicrustacea</taxon>
        <taxon>Malacostraca</taxon>
        <taxon>Eumalacostraca</taxon>
        <taxon>Eucarida</taxon>
        <taxon>Euphausiacea</taxon>
        <taxon>Euphausiidae</taxon>
        <taxon>Meganyctiphanes</taxon>
    </lineage>
</organism>
<dbReference type="Proteomes" id="UP001497623">
    <property type="component" value="Unassembled WGS sequence"/>
</dbReference>
<gene>
    <name evidence="1" type="ORF">MNOR_LOCUS16135</name>
</gene>